<evidence type="ECO:0000256" key="3">
    <source>
        <dbReference type="ARBA" id="ARBA00022833"/>
    </source>
</evidence>
<dbReference type="InterPro" id="IPR011057">
    <property type="entry name" value="Mss4-like_sf"/>
</dbReference>
<sequence>MAAPEGRAIQGQCFCTAVKFEIAAGVEPAFQAYCHCRSCQCYHSAPFIAVVGFPIKVDHGFADKEGRLKFTEGADLVTSYNHSHHGAPRRMFCKRCGAALANVLDEGIFVTFPRVIAKGGFTFNVRQAPVSWVLWRHGVSISGRPAKVQRLWQGRPTGRGQPLEGVQVRLT</sequence>
<dbReference type="InterPro" id="IPR006913">
    <property type="entry name" value="CENP-V/GFA"/>
</dbReference>
<accession>A0A1Y1HLI7</accession>
<evidence type="ECO:0000259" key="5">
    <source>
        <dbReference type="PROSITE" id="PS51891"/>
    </source>
</evidence>
<gene>
    <name evidence="6" type="ORF">KFL_000190600</name>
</gene>
<protein>
    <recommendedName>
        <fullName evidence="5">CENP-V/GFA domain-containing protein</fullName>
    </recommendedName>
</protein>
<dbReference type="Gene3D" id="3.90.1590.10">
    <property type="entry name" value="glutathione-dependent formaldehyde- activating enzyme (gfa)"/>
    <property type="match status" value="1"/>
</dbReference>
<dbReference type="OrthoDB" id="9970124at2759"/>
<evidence type="ECO:0000313" key="7">
    <source>
        <dbReference type="Proteomes" id="UP000054558"/>
    </source>
</evidence>
<dbReference type="SUPFAM" id="SSF51316">
    <property type="entry name" value="Mss4-like"/>
    <property type="match status" value="1"/>
</dbReference>
<dbReference type="AlphaFoldDB" id="A0A1Y1HLI7"/>
<dbReference type="Proteomes" id="UP000054558">
    <property type="component" value="Unassembled WGS sequence"/>
</dbReference>
<comment type="similarity">
    <text evidence="1">Belongs to the Gfa family.</text>
</comment>
<dbReference type="PROSITE" id="PS51891">
    <property type="entry name" value="CENP_V_GFA"/>
    <property type="match status" value="1"/>
</dbReference>
<dbReference type="EMBL" id="DF236968">
    <property type="protein sequence ID" value="GAQ78843.1"/>
    <property type="molecule type" value="Genomic_DNA"/>
</dbReference>
<dbReference type="Pfam" id="PF04828">
    <property type="entry name" value="GFA"/>
    <property type="match status" value="1"/>
</dbReference>
<feature type="domain" description="CENP-V/GFA" evidence="5">
    <location>
        <begin position="9"/>
        <end position="136"/>
    </location>
</feature>
<evidence type="ECO:0000256" key="1">
    <source>
        <dbReference type="ARBA" id="ARBA00005495"/>
    </source>
</evidence>
<evidence type="ECO:0000256" key="4">
    <source>
        <dbReference type="ARBA" id="ARBA00023239"/>
    </source>
</evidence>
<keyword evidence="3" id="KW-0862">Zinc</keyword>
<evidence type="ECO:0000256" key="2">
    <source>
        <dbReference type="ARBA" id="ARBA00022723"/>
    </source>
</evidence>
<evidence type="ECO:0000313" key="6">
    <source>
        <dbReference type="EMBL" id="GAQ78843.1"/>
    </source>
</evidence>
<name>A0A1Y1HLI7_KLENI</name>
<dbReference type="PANTHER" id="PTHR33337:SF40">
    <property type="entry name" value="CENP-V_GFA DOMAIN-CONTAINING PROTEIN-RELATED"/>
    <property type="match status" value="1"/>
</dbReference>
<reference evidence="6 7" key="1">
    <citation type="journal article" date="2014" name="Nat. Commun.">
        <title>Klebsormidium flaccidum genome reveals primary factors for plant terrestrial adaptation.</title>
        <authorList>
            <person name="Hori K."/>
            <person name="Maruyama F."/>
            <person name="Fujisawa T."/>
            <person name="Togashi T."/>
            <person name="Yamamoto N."/>
            <person name="Seo M."/>
            <person name="Sato S."/>
            <person name="Yamada T."/>
            <person name="Mori H."/>
            <person name="Tajima N."/>
            <person name="Moriyama T."/>
            <person name="Ikeuchi M."/>
            <person name="Watanabe M."/>
            <person name="Wada H."/>
            <person name="Kobayashi K."/>
            <person name="Saito M."/>
            <person name="Masuda T."/>
            <person name="Sasaki-Sekimoto Y."/>
            <person name="Mashiguchi K."/>
            <person name="Awai K."/>
            <person name="Shimojima M."/>
            <person name="Masuda S."/>
            <person name="Iwai M."/>
            <person name="Nobusawa T."/>
            <person name="Narise T."/>
            <person name="Kondo S."/>
            <person name="Saito H."/>
            <person name="Sato R."/>
            <person name="Murakawa M."/>
            <person name="Ihara Y."/>
            <person name="Oshima-Yamada Y."/>
            <person name="Ohtaka K."/>
            <person name="Satoh M."/>
            <person name="Sonobe K."/>
            <person name="Ishii M."/>
            <person name="Ohtani R."/>
            <person name="Kanamori-Sato M."/>
            <person name="Honoki R."/>
            <person name="Miyazaki D."/>
            <person name="Mochizuki H."/>
            <person name="Umetsu J."/>
            <person name="Higashi K."/>
            <person name="Shibata D."/>
            <person name="Kamiya Y."/>
            <person name="Sato N."/>
            <person name="Nakamura Y."/>
            <person name="Tabata S."/>
            <person name="Ida S."/>
            <person name="Kurokawa K."/>
            <person name="Ohta H."/>
        </authorList>
    </citation>
    <scope>NUCLEOTIDE SEQUENCE [LARGE SCALE GENOMIC DNA]</scope>
    <source>
        <strain evidence="6 7">NIES-2285</strain>
    </source>
</reference>
<keyword evidence="7" id="KW-1185">Reference proteome</keyword>
<dbReference type="GO" id="GO:0016846">
    <property type="term" value="F:carbon-sulfur lyase activity"/>
    <property type="evidence" value="ECO:0007669"/>
    <property type="project" value="InterPro"/>
</dbReference>
<organism evidence="6 7">
    <name type="scientific">Klebsormidium nitens</name>
    <name type="common">Green alga</name>
    <name type="synonym">Ulothrix nitens</name>
    <dbReference type="NCBI Taxonomy" id="105231"/>
    <lineage>
        <taxon>Eukaryota</taxon>
        <taxon>Viridiplantae</taxon>
        <taxon>Streptophyta</taxon>
        <taxon>Klebsormidiophyceae</taxon>
        <taxon>Klebsormidiales</taxon>
        <taxon>Klebsormidiaceae</taxon>
        <taxon>Klebsormidium</taxon>
    </lineage>
</organism>
<dbReference type="GO" id="GO:0046872">
    <property type="term" value="F:metal ion binding"/>
    <property type="evidence" value="ECO:0007669"/>
    <property type="project" value="UniProtKB-KW"/>
</dbReference>
<keyword evidence="2" id="KW-0479">Metal-binding</keyword>
<keyword evidence="4" id="KW-0456">Lyase</keyword>
<proteinExistence type="inferred from homology"/>
<dbReference type="PANTHER" id="PTHR33337">
    <property type="entry name" value="GFA DOMAIN-CONTAINING PROTEIN"/>
    <property type="match status" value="1"/>
</dbReference>